<proteinExistence type="inferred from homology"/>
<sequence length="196" mass="20805">MYAYISGEVAQKAANYAVIDVNGVGYRIFTDTFSLNMLKTGEKGKLYTYLKVAEDDMTLYGFATVEQKAMFEKLLSISGVGPKAAASVLSTMRVNDIAAAVISSDDKAFTGVPGIGKKTAQRLVLELKEKVDFEDAIGDGGVDMSVITQDAGQEAVAALVGLGYNRQEAVQAISAVKSLGDSAEELVSLALKRMGR</sequence>
<dbReference type="SUPFAM" id="SSF46929">
    <property type="entry name" value="DNA helicase RuvA subunit, C-terminal domain"/>
    <property type="match status" value="1"/>
</dbReference>
<keyword evidence="8" id="KW-0067">ATP-binding</keyword>
<dbReference type="HAMAP" id="MF_00031">
    <property type="entry name" value="DNA_HJ_migration_RuvA"/>
    <property type="match status" value="1"/>
</dbReference>
<keyword evidence="8" id="KW-0547">Nucleotide-binding</keyword>
<keyword evidence="8" id="KW-0378">Hydrolase</keyword>
<dbReference type="InterPro" id="IPR000085">
    <property type="entry name" value="RuvA"/>
</dbReference>
<comment type="function">
    <text evidence="6">The RuvA-RuvB-RuvC complex processes Holliday junction (HJ) DNA during genetic recombination and DNA repair, while the RuvA-RuvB complex plays an important role in the rescue of blocked DNA replication forks via replication fork reversal (RFR). RuvA specifically binds to HJ cruciform DNA, conferring on it an open structure. The RuvB hexamer acts as an ATP-dependent pump, pulling dsDNA into and through the RuvAB complex. HJ branch migration allows RuvC to scan DNA until it finds its consensus sequence, where it cleaves and resolves the cruciform DNA.</text>
</comment>
<dbReference type="InterPro" id="IPR036267">
    <property type="entry name" value="RuvA_C_sf"/>
</dbReference>
<dbReference type="STRING" id="270498.CHK_1735"/>
<dbReference type="GO" id="GO:0048476">
    <property type="term" value="C:Holliday junction resolvase complex"/>
    <property type="evidence" value="ECO:0007669"/>
    <property type="project" value="UniProtKB-UniRule"/>
</dbReference>
<organism evidence="8 9">
    <name type="scientific">Christensenella hongkongensis</name>
    <dbReference type="NCBI Taxonomy" id="270498"/>
    <lineage>
        <taxon>Bacteria</taxon>
        <taxon>Bacillati</taxon>
        <taxon>Bacillota</taxon>
        <taxon>Clostridia</taxon>
        <taxon>Christensenellales</taxon>
        <taxon>Christensenellaceae</taxon>
        <taxon>Christensenella</taxon>
    </lineage>
</organism>
<evidence type="ECO:0000256" key="2">
    <source>
        <dbReference type="ARBA" id="ARBA00022763"/>
    </source>
</evidence>
<dbReference type="PATRIC" id="fig|270498.16.peg.2798"/>
<dbReference type="NCBIfam" id="TIGR00084">
    <property type="entry name" value="ruvA"/>
    <property type="match status" value="1"/>
</dbReference>
<dbReference type="InterPro" id="IPR010994">
    <property type="entry name" value="RuvA_2-like"/>
</dbReference>
<dbReference type="GO" id="GO:0009379">
    <property type="term" value="C:Holliday junction helicase complex"/>
    <property type="evidence" value="ECO:0007669"/>
    <property type="project" value="InterPro"/>
</dbReference>
<comment type="similarity">
    <text evidence="6">Belongs to the RuvA family.</text>
</comment>
<gene>
    <name evidence="6" type="primary">ruvA</name>
    <name evidence="8" type="ORF">CHK_1735</name>
</gene>
<dbReference type="Gene3D" id="2.40.50.140">
    <property type="entry name" value="Nucleic acid-binding proteins"/>
    <property type="match status" value="1"/>
</dbReference>
<keyword evidence="3 6" id="KW-0238">DNA-binding</keyword>
<feature type="region of interest" description="Domain III" evidence="6">
    <location>
        <begin position="153"/>
        <end position="196"/>
    </location>
</feature>
<dbReference type="AlphaFoldDB" id="A0A0M2NE57"/>
<dbReference type="Pfam" id="PF14520">
    <property type="entry name" value="HHH_5"/>
    <property type="match status" value="1"/>
</dbReference>
<dbReference type="GO" id="GO:0005737">
    <property type="term" value="C:cytoplasm"/>
    <property type="evidence" value="ECO:0007669"/>
    <property type="project" value="UniProtKB-SubCell"/>
</dbReference>
<dbReference type="Pfam" id="PF01330">
    <property type="entry name" value="RuvA_N"/>
    <property type="match status" value="1"/>
</dbReference>
<keyword evidence="8" id="KW-0347">Helicase</keyword>
<dbReference type="SMART" id="SM00278">
    <property type="entry name" value="HhH1"/>
    <property type="match status" value="2"/>
</dbReference>
<protein>
    <recommendedName>
        <fullName evidence="6">Holliday junction branch migration complex subunit RuvA</fullName>
    </recommendedName>
</protein>
<dbReference type="GO" id="GO:0006281">
    <property type="term" value="P:DNA repair"/>
    <property type="evidence" value="ECO:0007669"/>
    <property type="project" value="UniProtKB-UniRule"/>
</dbReference>
<name>A0A0M2NE57_9FIRM</name>
<comment type="caution">
    <text evidence="6">Lacks conserved residue(s) required for the propagation of feature annotation.</text>
</comment>
<dbReference type="CDD" id="cd14332">
    <property type="entry name" value="UBA_RuvA_C"/>
    <property type="match status" value="1"/>
</dbReference>
<dbReference type="InterPro" id="IPR013849">
    <property type="entry name" value="DNA_helicase_Holl-junc_RuvA_I"/>
</dbReference>
<evidence type="ECO:0000256" key="4">
    <source>
        <dbReference type="ARBA" id="ARBA00023172"/>
    </source>
</evidence>
<dbReference type="GO" id="GO:0009378">
    <property type="term" value="F:four-way junction helicase activity"/>
    <property type="evidence" value="ECO:0007669"/>
    <property type="project" value="InterPro"/>
</dbReference>
<evidence type="ECO:0000313" key="9">
    <source>
        <dbReference type="Proteomes" id="UP000034076"/>
    </source>
</evidence>
<evidence type="ECO:0000256" key="3">
    <source>
        <dbReference type="ARBA" id="ARBA00023125"/>
    </source>
</evidence>
<evidence type="ECO:0000313" key="8">
    <source>
        <dbReference type="EMBL" id="KKI50809.1"/>
    </source>
</evidence>
<dbReference type="GO" id="GO:0005524">
    <property type="term" value="F:ATP binding"/>
    <property type="evidence" value="ECO:0007669"/>
    <property type="project" value="InterPro"/>
</dbReference>
<evidence type="ECO:0000256" key="5">
    <source>
        <dbReference type="ARBA" id="ARBA00023204"/>
    </source>
</evidence>
<dbReference type="RefSeq" id="WP_046443597.1">
    <property type="nucleotide sequence ID" value="NZ_CAUERS010000015.1"/>
</dbReference>
<dbReference type="InterPro" id="IPR012340">
    <property type="entry name" value="NA-bd_OB-fold"/>
</dbReference>
<dbReference type="Gene3D" id="1.10.150.20">
    <property type="entry name" value="5' to 3' exonuclease, C-terminal subdomain"/>
    <property type="match status" value="1"/>
</dbReference>
<feature type="domain" description="Helix-hairpin-helix DNA-binding motif class 1" evidence="7">
    <location>
        <begin position="107"/>
        <end position="126"/>
    </location>
</feature>
<dbReference type="Gene3D" id="1.10.8.10">
    <property type="entry name" value="DNA helicase RuvA subunit, C-terminal domain"/>
    <property type="match status" value="1"/>
</dbReference>
<keyword evidence="9" id="KW-1185">Reference proteome</keyword>
<accession>A0A0M2NE57</accession>
<dbReference type="Proteomes" id="UP000034076">
    <property type="component" value="Unassembled WGS sequence"/>
</dbReference>
<comment type="caution">
    <text evidence="8">The sequence shown here is derived from an EMBL/GenBank/DDBJ whole genome shotgun (WGS) entry which is preliminary data.</text>
</comment>
<reference evidence="8 9" key="1">
    <citation type="submission" date="2015-04" db="EMBL/GenBank/DDBJ databases">
        <title>Draft genome sequence of bacteremic isolate Catabacter hongkongensis type strain HKU16T.</title>
        <authorList>
            <person name="Lau S.K."/>
            <person name="Teng J.L."/>
            <person name="Huang Y."/>
            <person name="Curreem S.O."/>
            <person name="Tsui S.K."/>
            <person name="Woo P.C."/>
        </authorList>
    </citation>
    <scope>NUCLEOTIDE SEQUENCE [LARGE SCALE GENOMIC DNA]</scope>
    <source>
        <strain evidence="8 9">HKU16</strain>
    </source>
</reference>
<comment type="subunit">
    <text evidence="6">Homotetramer. Forms an RuvA(8)-RuvB(12)-Holliday junction (HJ) complex. HJ DNA is sandwiched between 2 RuvA tetramers; dsDNA enters through RuvA and exits via RuvB. An RuvB hexamer assembles on each DNA strand where it exits the tetramer. Each RuvB hexamer is contacted by two RuvA subunits (via domain III) on 2 adjacent RuvB subunits; this complex drives branch migration. In the full resolvosome a probable DNA-RuvA(4)-RuvB(12)-RuvC(2) complex forms which resolves the HJ.</text>
</comment>
<dbReference type="InterPro" id="IPR011114">
    <property type="entry name" value="RuvA_C"/>
</dbReference>
<dbReference type="Pfam" id="PF07499">
    <property type="entry name" value="RuvA_C"/>
    <property type="match status" value="1"/>
</dbReference>
<dbReference type="GO" id="GO:0000400">
    <property type="term" value="F:four-way junction DNA binding"/>
    <property type="evidence" value="ECO:0007669"/>
    <property type="project" value="UniProtKB-UniRule"/>
</dbReference>
<comment type="domain">
    <text evidence="6">Has three domains with a flexible linker between the domains II and III and assumes an 'L' shape. Domain III is highly mobile and contacts RuvB.</text>
</comment>
<dbReference type="GO" id="GO:0006310">
    <property type="term" value="P:DNA recombination"/>
    <property type="evidence" value="ECO:0007669"/>
    <property type="project" value="UniProtKB-UniRule"/>
</dbReference>
<feature type="domain" description="Helix-hairpin-helix DNA-binding motif class 1" evidence="7">
    <location>
        <begin position="72"/>
        <end position="91"/>
    </location>
</feature>
<keyword evidence="2 6" id="KW-0227">DNA damage</keyword>
<evidence type="ECO:0000256" key="1">
    <source>
        <dbReference type="ARBA" id="ARBA00022490"/>
    </source>
</evidence>
<evidence type="ECO:0000259" key="7">
    <source>
        <dbReference type="SMART" id="SM00278"/>
    </source>
</evidence>
<keyword evidence="1 6" id="KW-0963">Cytoplasm</keyword>
<keyword evidence="4 6" id="KW-0233">DNA recombination</keyword>
<keyword evidence="5 6" id="KW-0234">DNA repair</keyword>
<dbReference type="SUPFAM" id="SSF47781">
    <property type="entry name" value="RuvA domain 2-like"/>
    <property type="match status" value="1"/>
</dbReference>
<dbReference type="SUPFAM" id="SSF50249">
    <property type="entry name" value="Nucleic acid-binding proteins"/>
    <property type="match status" value="1"/>
</dbReference>
<comment type="subcellular location">
    <subcellularLocation>
        <location evidence="6">Cytoplasm</location>
    </subcellularLocation>
</comment>
<dbReference type="EMBL" id="LAYJ01000101">
    <property type="protein sequence ID" value="KKI50809.1"/>
    <property type="molecule type" value="Genomic_DNA"/>
</dbReference>
<evidence type="ECO:0000256" key="6">
    <source>
        <dbReference type="HAMAP-Rule" id="MF_00031"/>
    </source>
</evidence>
<dbReference type="InterPro" id="IPR003583">
    <property type="entry name" value="Hlx-hairpin-Hlx_DNA-bd_motif"/>
</dbReference>
<dbReference type="OrthoDB" id="5293449at2"/>